<proteinExistence type="predicted"/>
<keyword evidence="2" id="KW-1185">Reference proteome</keyword>
<accession>A0A9J5YQV6</accession>
<name>A0A9J5YQV6_SOLCO</name>
<organism evidence="1 2">
    <name type="scientific">Solanum commersonii</name>
    <name type="common">Commerson's wild potato</name>
    <name type="synonym">Commerson's nightshade</name>
    <dbReference type="NCBI Taxonomy" id="4109"/>
    <lineage>
        <taxon>Eukaryota</taxon>
        <taxon>Viridiplantae</taxon>
        <taxon>Streptophyta</taxon>
        <taxon>Embryophyta</taxon>
        <taxon>Tracheophyta</taxon>
        <taxon>Spermatophyta</taxon>
        <taxon>Magnoliopsida</taxon>
        <taxon>eudicotyledons</taxon>
        <taxon>Gunneridae</taxon>
        <taxon>Pentapetalae</taxon>
        <taxon>asterids</taxon>
        <taxon>lamiids</taxon>
        <taxon>Solanales</taxon>
        <taxon>Solanaceae</taxon>
        <taxon>Solanoideae</taxon>
        <taxon>Solaneae</taxon>
        <taxon>Solanum</taxon>
    </lineage>
</organism>
<comment type="caution">
    <text evidence="1">The sequence shown here is derived from an EMBL/GenBank/DDBJ whole genome shotgun (WGS) entry which is preliminary data.</text>
</comment>
<dbReference type="PANTHER" id="PTHR36617:SF16">
    <property type="entry name" value="OS04G0516500 PROTEIN"/>
    <property type="match status" value="1"/>
</dbReference>
<reference evidence="1 2" key="1">
    <citation type="submission" date="2020-09" db="EMBL/GenBank/DDBJ databases">
        <title>De no assembly of potato wild relative species, Solanum commersonii.</title>
        <authorList>
            <person name="Cho K."/>
        </authorList>
    </citation>
    <scope>NUCLEOTIDE SEQUENCE [LARGE SCALE GENOMIC DNA]</scope>
    <source>
        <strain evidence="1">LZ3.2</strain>
        <tissue evidence="1">Leaf</tissue>
    </source>
</reference>
<evidence type="ECO:0000313" key="1">
    <source>
        <dbReference type="EMBL" id="KAG5601270.1"/>
    </source>
</evidence>
<dbReference type="OrthoDB" id="1306001at2759"/>
<evidence type="ECO:0000313" key="2">
    <source>
        <dbReference type="Proteomes" id="UP000824120"/>
    </source>
</evidence>
<sequence length="251" mass="29483">MSLLFKWLWRYNTEEQALWRQVIQCRHEQMGHWTTKPMTSTYGVGNWKSIRNLWEVFIANTRVRLGNGKKISVWRDDWLGNGPLIDQFHDLFILSSFPDATVEELWTPQGWNIVFRRLLNDWEIPRVTDLFGKLEGFSGLKKEEDSLTWIGGTKAVFSVKTTYNYLMDLEQFNDPWPWKEIWKARAPFKEKFVTKSGGRLFQPAYGGQFGKRGMQDVLKAGAVQSRRSRAPAFLFTIFGVQKSELMMLNHY</sequence>
<dbReference type="AlphaFoldDB" id="A0A9J5YQV6"/>
<dbReference type="EMBL" id="JACXVP010000006">
    <property type="protein sequence ID" value="KAG5601270.1"/>
    <property type="molecule type" value="Genomic_DNA"/>
</dbReference>
<gene>
    <name evidence="1" type="ORF">H5410_032640</name>
</gene>
<protein>
    <submittedName>
        <fullName evidence="1">Uncharacterized protein</fullName>
    </submittedName>
</protein>
<dbReference type="Proteomes" id="UP000824120">
    <property type="component" value="Chromosome 6"/>
</dbReference>
<dbReference type="PANTHER" id="PTHR36617">
    <property type="entry name" value="PROTEIN, PUTATIVE-RELATED"/>
    <property type="match status" value="1"/>
</dbReference>